<name>A0A6M8MGP4_9PSED</name>
<protein>
    <recommendedName>
        <fullName evidence="3">PAAR motif-containing protein</fullName>
    </recommendedName>
</protein>
<evidence type="ECO:0008006" key="3">
    <source>
        <dbReference type="Google" id="ProtNLM"/>
    </source>
</evidence>
<dbReference type="RefSeq" id="WP_172609225.1">
    <property type="nucleotide sequence ID" value="NZ_CP053746.1"/>
</dbReference>
<gene>
    <name evidence="1" type="ORF">FX982_00090</name>
</gene>
<organism evidence="1 2">
    <name type="scientific">Pseudomonas graminis</name>
    <dbReference type="NCBI Taxonomy" id="158627"/>
    <lineage>
        <taxon>Bacteria</taxon>
        <taxon>Pseudomonadati</taxon>
        <taxon>Pseudomonadota</taxon>
        <taxon>Gammaproteobacteria</taxon>
        <taxon>Pseudomonadales</taxon>
        <taxon>Pseudomonadaceae</taxon>
        <taxon>Pseudomonas</taxon>
    </lineage>
</organism>
<proteinExistence type="predicted"/>
<dbReference type="Proteomes" id="UP000501989">
    <property type="component" value="Chromosome"/>
</dbReference>
<reference evidence="2" key="1">
    <citation type="submission" date="2019-12" db="EMBL/GenBank/DDBJ databases">
        <title>Endophytic bacteria associated with Panax ginseng seedlings.</title>
        <authorList>
            <person name="Park J.M."/>
            <person name="Shin R."/>
            <person name="Jo S.H."/>
        </authorList>
    </citation>
    <scope>NUCLEOTIDE SEQUENCE [LARGE SCALE GENOMIC DNA]</scope>
    <source>
        <strain evidence="2">PgKB30</strain>
    </source>
</reference>
<dbReference type="EMBL" id="CP053746">
    <property type="protein sequence ID" value="QKF49172.1"/>
    <property type="molecule type" value="Genomic_DNA"/>
</dbReference>
<evidence type="ECO:0000313" key="1">
    <source>
        <dbReference type="EMBL" id="QKF49172.1"/>
    </source>
</evidence>
<evidence type="ECO:0000313" key="2">
    <source>
        <dbReference type="Proteomes" id="UP000501989"/>
    </source>
</evidence>
<dbReference type="AlphaFoldDB" id="A0A6M8MGP4"/>
<sequence>MTTSLAPMYTNEVTGDFLQSLDTPTFTSEQMAEFHEDAVAVIRRNEAYCLAHPPIGIYRLATEGSQTRNGGIVQKTQSTITCILENGEQVRLAHKGDCVLYPDGSTAQIITGAGHSNGHVALVGSRLCNGDEIINTPQPHRPFVARQGVPLAADFLPAVGSANAE</sequence>
<dbReference type="KEGG" id="pgg:FX982_00090"/>
<keyword evidence="2" id="KW-1185">Reference proteome</keyword>
<accession>A0A6M8MGP4</accession>